<dbReference type="InterPro" id="IPR003710">
    <property type="entry name" value="ApbA"/>
</dbReference>
<dbReference type="EC" id="1.1.1.169" evidence="3 9"/>
<dbReference type="Pfam" id="PF02558">
    <property type="entry name" value="ApbA"/>
    <property type="match status" value="1"/>
</dbReference>
<sequence>MNTLIVGAGALGGVITGRLLDAGVEVALATRDRTSSDRLLTSGIRISGVEGDVMVDVNRVAPLSDYRGQSFDLVLLATKAQSAIELAPQLIPLLAPGGTLLPIQNGGIPRLLADEVGEEYVLGGLSNLGATMITHGVYEQRNAGHILIGELRGGNSGRTIAVDQWLAQGISVRTTCNFRGSMWSKLLLNCSVTTIGAIVGCTMREYVQLPLGREVFEKIYSEVLNVVLALGEQPETMLVEPIPPCRTGSGDTSQAYEGWFQKIVDNYGDTKPSMLQDFERGRSTEIDFINGYVVGLGKQNGINVEFNEVIVAIVKAIAGGDTRPSADHLSAIIARAS</sequence>
<dbReference type="NCBIfam" id="TIGR00745">
    <property type="entry name" value="apbA_panE"/>
    <property type="match status" value="1"/>
</dbReference>
<evidence type="ECO:0000256" key="4">
    <source>
        <dbReference type="ARBA" id="ARBA00019465"/>
    </source>
</evidence>
<evidence type="ECO:0000259" key="11">
    <source>
        <dbReference type="Pfam" id="PF08546"/>
    </source>
</evidence>
<keyword evidence="6 9" id="KW-0560">Oxidoreductase</keyword>
<dbReference type="SUPFAM" id="SSF48179">
    <property type="entry name" value="6-phosphogluconate dehydrogenase C-terminal domain-like"/>
    <property type="match status" value="1"/>
</dbReference>
<evidence type="ECO:0000256" key="2">
    <source>
        <dbReference type="ARBA" id="ARBA00007870"/>
    </source>
</evidence>
<dbReference type="Gene3D" id="3.40.50.720">
    <property type="entry name" value="NAD(P)-binding Rossmann-like Domain"/>
    <property type="match status" value="1"/>
</dbReference>
<keyword evidence="13" id="KW-1185">Reference proteome</keyword>
<feature type="domain" description="Ketopantoate reductase N-terminal" evidence="10">
    <location>
        <begin position="4"/>
        <end position="152"/>
    </location>
</feature>
<evidence type="ECO:0000313" key="13">
    <source>
        <dbReference type="Proteomes" id="UP001596091"/>
    </source>
</evidence>
<gene>
    <name evidence="12" type="ORF">ACFPT7_07505</name>
</gene>
<dbReference type="InterPro" id="IPR013752">
    <property type="entry name" value="KPA_reductase"/>
</dbReference>
<dbReference type="InterPro" id="IPR036291">
    <property type="entry name" value="NAD(P)-bd_dom_sf"/>
</dbReference>
<organism evidence="12 13">
    <name type="scientific">Acidicapsa dinghuensis</name>
    <dbReference type="NCBI Taxonomy" id="2218256"/>
    <lineage>
        <taxon>Bacteria</taxon>
        <taxon>Pseudomonadati</taxon>
        <taxon>Acidobacteriota</taxon>
        <taxon>Terriglobia</taxon>
        <taxon>Terriglobales</taxon>
        <taxon>Acidobacteriaceae</taxon>
        <taxon>Acidicapsa</taxon>
    </lineage>
</organism>
<comment type="pathway">
    <text evidence="1 9">Cofactor biosynthesis; (R)-pantothenate biosynthesis; (R)-pantoate from 3-methyl-2-oxobutanoate: step 2/2.</text>
</comment>
<evidence type="ECO:0000256" key="6">
    <source>
        <dbReference type="ARBA" id="ARBA00023002"/>
    </source>
</evidence>
<feature type="domain" description="Ketopantoate reductase C-terminal" evidence="11">
    <location>
        <begin position="177"/>
        <end position="317"/>
    </location>
</feature>
<evidence type="ECO:0000259" key="10">
    <source>
        <dbReference type="Pfam" id="PF02558"/>
    </source>
</evidence>
<dbReference type="SUPFAM" id="SSF51735">
    <property type="entry name" value="NAD(P)-binding Rossmann-fold domains"/>
    <property type="match status" value="1"/>
</dbReference>
<dbReference type="InterPro" id="IPR013328">
    <property type="entry name" value="6PGD_dom2"/>
</dbReference>
<comment type="catalytic activity">
    <reaction evidence="8 9">
        <text>(R)-pantoate + NADP(+) = 2-dehydropantoate + NADPH + H(+)</text>
        <dbReference type="Rhea" id="RHEA:16233"/>
        <dbReference type="ChEBI" id="CHEBI:11561"/>
        <dbReference type="ChEBI" id="CHEBI:15378"/>
        <dbReference type="ChEBI" id="CHEBI:15980"/>
        <dbReference type="ChEBI" id="CHEBI:57783"/>
        <dbReference type="ChEBI" id="CHEBI:58349"/>
        <dbReference type="EC" id="1.1.1.169"/>
    </reaction>
</comment>
<evidence type="ECO:0000256" key="3">
    <source>
        <dbReference type="ARBA" id="ARBA00013014"/>
    </source>
</evidence>
<dbReference type="EMBL" id="JBHSPH010000002">
    <property type="protein sequence ID" value="MFC5862133.1"/>
    <property type="molecule type" value="Genomic_DNA"/>
</dbReference>
<evidence type="ECO:0000256" key="7">
    <source>
        <dbReference type="ARBA" id="ARBA00032024"/>
    </source>
</evidence>
<dbReference type="Gene3D" id="1.10.1040.10">
    <property type="entry name" value="N-(1-d-carboxylethyl)-l-norvaline Dehydrogenase, domain 2"/>
    <property type="match status" value="1"/>
</dbReference>
<dbReference type="Proteomes" id="UP001596091">
    <property type="component" value="Unassembled WGS sequence"/>
</dbReference>
<comment type="similarity">
    <text evidence="2 9">Belongs to the ketopantoate reductase family.</text>
</comment>
<dbReference type="Pfam" id="PF08546">
    <property type="entry name" value="ApbA_C"/>
    <property type="match status" value="1"/>
</dbReference>
<comment type="caution">
    <text evidence="12">The sequence shown here is derived from an EMBL/GenBank/DDBJ whole genome shotgun (WGS) entry which is preliminary data.</text>
</comment>
<proteinExistence type="inferred from homology"/>
<dbReference type="InterPro" id="IPR051402">
    <property type="entry name" value="KPR-Related"/>
</dbReference>
<reference evidence="13" key="1">
    <citation type="journal article" date="2019" name="Int. J. Syst. Evol. Microbiol.">
        <title>The Global Catalogue of Microorganisms (GCM) 10K type strain sequencing project: providing services to taxonomists for standard genome sequencing and annotation.</title>
        <authorList>
            <consortium name="The Broad Institute Genomics Platform"/>
            <consortium name="The Broad Institute Genome Sequencing Center for Infectious Disease"/>
            <person name="Wu L."/>
            <person name="Ma J."/>
        </authorList>
    </citation>
    <scope>NUCLEOTIDE SEQUENCE [LARGE SCALE GENOMIC DNA]</scope>
    <source>
        <strain evidence="13">JCM 4087</strain>
    </source>
</reference>
<evidence type="ECO:0000256" key="1">
    <source>
        <dbReference type="ARBA" id="ARBA00004994"/>
    </source>
</evidence>
<evidence type="ECO:0000256" key="8">
    <source>
        <dbReference type="ARBA" id="ARBA00048793"/>
    </source>
</evidence>
<evidence type="ECO:0000256" key="5">
    <source>
        <dbReference type="ARBA" id="ARBA00022857"/>
    </source>
</evidence>
<dbReference type="RefSeq" id="WP_263338296.1">
    <property type="nucleotide sequence ID" value="NZ_JAGSYH010000004.1"/>
</dbReference>
<dbReference type="InterPro" id="IPR008927">
    <property type="entry name" value="6-PGluconate_DH-like_C_sf"/>
</dbReference>
<comment type="function">
    <text evidence="9">Catalyzes the NADPH-dependent reduction of ketopantoate into pantoic acid.</text>
</comment>
<dbReference type="PANTHER" id="PTHR21708:SF26">
    <property type="entry name" value="2-DEHYDROPANTOATE 2-REDUCTASE"/>
    <property type="match status" value="1"/>
</dbReference>
<keyword evidence="5 9" id="KW-0521">NADP</keyword>
<dbReference type="InterPro" id="IPR013332">
    <property type="entry name" value="KPR_N"/>
</dbReference>
<accession>A0ABW1EFJ2</accession>
<evidence type="ECO:0000313" key="12">
    <source>
        <dbReference type="EMBL" id="MFC5862133.1"/>
    </source>
</evidence>
<evidence type="ECO:0000256" key="9">
    <source>
        <dbReference type="RuleBase" id="RU362068"/>
    </source>
</evidence>
<dbReference type="PANTHER" id="PTHR21708">
    <property type="entry name" value="PROBABLE 2-DEHYDROPANTOATE 2-REDUCTASE"/>
    <property type="match status" value="1"/>
</dbReference>
<keyword evidence="9" id="KW-0566">Pantothenate biosynthesis</keyword>
<protein>
    <recommendedName>
        <fullName evidence="4 9">2-dehydropantoate 2-reductase</fullName>
        <ecNumber evidence="3 9">1.1.1.169</ecNumber>
    </recommendedName>
    <alternativeName>
        <fullName evidence="7 9">Ketopantoate reductase</fullName>
    </alternativeName>
</protein>
<name>A0ABW1EFJ2_9BACT</name>